<organism evidence="10 11">
    <name type="scientific">Liparis tanakae</name>
    <name type="common">Tanaka's snailfish</name>
    <dbReference type="NCBI Taxonomy" id="230148"/>
    <lineage>
        <taxon>Eukaryota</taxon>
        <taxon>Metazoa</taxon>
        <taxon>Chordata</taxon>
        <taxon>Craniata</taxon>
        <taxon>Vertebrata</taxon>
        <taxon>Euteleostomi</taxon>
        <taxon>Actinopterygii</taxon>
        <taxon>Neopterygii</taxon>
        <taxon>Teleostei</taxon>
        <taxon>Neoteleostei</taxon>
        <taxon>Acanthomorphata</taxon>
        <taxon>Eupercaria</taxon>
        <taxon>Perciformes</taxon>
        <taxon>Cottioidei</taxon>
        <taxon>Cottales</taxon>
        <taxon>Liparidae</taxon>
        <taxon>Liparis</taxon>
    </lineage>
</organism>
<dbReference type="Gene3D" id="2.60.40.60">
    <property type="entry name" value="Cadherins"/>
    <property type="match status" value="3"/>
</dbReference>
<dbReference type="InterPro" id="IPR015919">
    <property type="entry name" value="Cadherin-like_sf"/>
</dbReference>
<dbReference type="GO" id="GO:0005509">
    <property type="term" value="F:calcium ion binding"/>
    <property type="evidence" value="ECO:0007669"/>
    <property type="project" value="UniProtKB-UniRule"/>
</dbReference>
<evidence type="ECO:0000259" key="9">
    <source>
        <dbReference type="PROSITE" id="PS50268"/>
    </source>
</evidence>
<dbReference type="CDD" id="cd11304">
    <property type="entry name" value="Cadherin_repeat"/>
    <property type="match status" value="3"/>
</dbReference>
<evidence type="ECO:0000256" key="5">
    <source>
        <dbReference type="ARBA" id="ARBA00022889"/>
    </source>
</evidence>
<comment type="caution">
    <text evidence="10">The sequence shown here is derived from an EMBL/GenBank/DDBJ whole genome shotgun (WGS) entry which is preliminary data.</text>
</comment>
<name>A0A4Z2FYM5_9TELE</name>
<feature type="domain" description="Cadherin" evidence="9">
    <location>
        <begin position="192"/>
        <end position="269"/>
    </location>
</feature>
<evidence type="ECO:0000256" key="6">
    <source>
        <dbReference type="ARBA" id="ARBA00022989"/>
    </source>
</evidence>
<dbReference type="InterPro" id="IPR002126">
    <property type="entry name" value="Cadherin-like_dom"/>
</dbReference>
<evidence type="ECO:0000256" key="8">
    <source>
        <dbReference type="PROSITE-ProRule" id="PRU00043"/>
    </source>
</evidence>
<feature type="domain" description="Cadherin" evidence="9">
    <location>
        <begin position="81"/>
        <end position="191"/>
    </location>
</feature>
<dbReference type="Proteomes" id="UP000314294">
    <property type="component" value="Unassembled WGS sequence"/>
</dbReference>
<dbReference type="PANTHER" id="PTHR24025">
    <property type="entry name" value="DESMOGLEIN FAMILY MEMBER"/>
    <property type="match status" value="1"/>
</dbReference>
<dbReference type="GO" id="GO:0005911">
    <property type="term" value="C:cell-cell junction"/>
    <property type="evidence" value="ECO:0007669"/>
    <property type="project" value="TreeGrafter"/>
</dbReference>
<dbReference type="OrthoDB" id="10029135at2759"/>
<reference evidence="10 11" key="1">
    <citation type="submission" date="2019-03" db="EMBL/GenBank/DDBJ databases">
        <title>First draft genome of Liparis tanakae, snailfish: a comprehensive survey of snailfish specific genes.</title>
        <authorList>
            <person name="Kim W."/>
            <person name="Song I."/>
            <person name="Jeong J.-H."/>
            <person name="Kim D."/>
            <person name="Kim S."/>
            <person name="Ryu S."/>
            <person name="Song J.Y."/>
            <person name="Lee S.K."/>
        </authorList>
    </citation>
    <scope>NUCLEOTIDE SEQUENCE [LARGE SCALE GENOMIC DNA]</scope>
    <source>
        <tissue evidence="10">Muscle</tissue>
    </source>
</reference>
<dbReference type="FunFam" id="2.60.40.60:FF:000050">
    <property type="entry name" value="protocadherin-15 isoform X1"/>
    <property type="match status" value="1"/>
</dbReference>
<evidence type="ECO:0000256" key="4">
    <source>
        <dbReference type="ARBA" id="ARBA00022837"/>
    </source>
</evidence>
<keyword evidence="2" id="KW-0812">Transmembrane</keyword>
<sequence>MRTDPDLGPSGEVHYRLVNHQKLFSINATGAITTTTPLDREVKGHYFLIVEAWDSAVDPRRSRLTLSVSVLDVDDNSPVFTQQTYNVTLPENSPKDTVILQLKAIDADLVSNLTYGIRTRGSEPGIARLFRVDPLTGELSVLRVLDYEALSEPEATYTFTVEATDTGGSMPPGLASVTVRIADMNDFSPAFSQSVYRGLVAPNAFKGTIVTTVTANDSDPAGTPAGRVRFKVNQEAFPYSASILDVEERTGNVVTRVNLNEEPNLKFNLNGVARLTGLTFHCRFTDDIISYVNKVASVLRQSEEF</sequence>
<dbReference type="PROSITE" id="PS50268">
    <property type="entry name" value="CADHERIN_2"/>
    <property type="match status" value="3"/>
</dbReference>
<keyword evidence="3" id="KW-0677">Repeat</keyword>
<dbReference type="PANTHER" id="PTHR24025:SF23">
    <property type="entry name" value="NEURAL-CADHERIN"/>
    <property type="match status" value="1"/>
</dbReference>
<dbReference type="GO" id="GO:0016020">
    <property type="term" value="C:membrane"/>
    <property type="evidence" value="ECO:0007669"/>
    <property type="project" value="UniProtKB-SubCell"/>
</dbReference>
<dbReference type="Pfam" id="PF00028">
    <property type="entry name" value="Cadherin"/>
    <property type="match status" value="2"/>
</dbReference>
<evidence type="ECO:0000313" key="11">
    <source>
        <dbReference type="Proteomes" id="UP000314294"/>
    </source>
</evidence>
<feature type="domain" description="Cadherin" evidence="9">
    <location>
        <begin position="3"/>
        <end position="80"/>
    </location>
</feature>
<keyword evidence="7" id="KW-0472">Membrane</keyword>
<dbReference type="SUPFAM" id="SSF49313">
    <property type="entry name" value="Cadherin-like"/>
    <property type="match status" value="3"/>
</dbReference>
<keyword evidence="4 8" id="KW-0106">Calcium</keyword>
<dbReference type="AlphaFoldDB" id="A0A4Z2FYM5"/>
<evidence type="ECO:0000256" key="1">
    <source>
        <dbReference type="ARBA" id="ARBA00004370"/>
    </source>
</evidence>
<gene>
    <name evidence="10" type="primary">Pcdh15_10</name>
    <name evidence="10" type="ORF">EYF80_043437</name>
</gene>
<dbReference type="EMBL" id="SRLO01000793">
    <property type="protein sequence ID" value="TNN46349.1"/>
    <property type="molecule type" value="Genomic_DNA"/>
</dbReference>
<dbReference type="InterPro" id="IPR050971">
    <property type="entry name" value="Cadherin-domain_protein"/>
</dbReference>
<evidence type="ECO:0000256" key="2">
    <source>
        <dbReference type="ARBA" id="ARBA00022692"/>
    </source>
</evidence>
<protein>
    <submittedName>
        <fullName evidence="10">Protocadherin-15</fullName>
    </submittedName>
</protein>
<keyword evidence="5" id="KW-0130">Cell adhesion</keyword>
<keyword evidence="11" id="KW-1185">Reference proteome</keyword>
<dbReference type="GO" id="GO:0007156">
    <property type="term" value="P:homophilic cell adhesion via plasma membrane adhesion molecules"/>
    <property type="evidence" value="ECO:0007669"/>
    <property type="project" value="InterPro"/>
</dbReference>
<dbReference type="PRINTS" id="PR00205">
    <property type="entry name" value="CADHERIN"/>
</dbReference>
<dbReference type="SMART" id="SM00112">
    <property type="entry name" value="CA"/>
    <property type="match status" value="2"/>
</dbReference>
<proteinExistence type="predicted"/>
<keyword evidence="6" id="KW-1133">Transmembrane helix</keyword>
<evidence type="ECO:0000313" key="10">
    <source>
        <dbReference type="EMBL" id="TNN46349.1"/>
    </source>
</evidence>
<accession>A0A4Z2FYM5</accession>
<evidence type="ECO:0000256" key="3">
    <source>
        <dbReference type="ARBA" id="ARBA00022737"/>
    </source>
</evidence>
<evidence type="ECO:0000256" key="7">
    <source>
        <dbReference type="ARBA" id="ARBA00023136"/>
    </source>
</evidence>
<comment type="subcellular location">
    <subcellularLocation>
        <location evidence="1">Membrane</location>
    </subcellularLocation>
</comment>